<dbReference type="PANTHER" id="PTHR13343">
    <property type="entry name" value="CREG1 PROTEIN"/>
    <property type="match status" value="1"/>
</dbReference>
<evidence type="ECO:0000256" key="1">
    <source>
        <dbReference type="SAM" id="MobiDB-lite"/>
    </source>
</evidence>
<accession>A0ABP0XGN1</accession>
<dbReference type="Gene3D" id="3.20.180.10">
    <property type="entry name" value="PNP-oxidase-like"/>
    <property type="match status" value="1"/>
</dbReference>
<dbReference type="SUPFAM" id="SSF50475">
    <property type="entry name" value="FMN-binding split barrel"/>
    <property type="match status" value="1"/>
</dbReference>
<name>A0ABP0XGN1_9BRYO</name>
<feature type="compositionally biased region" description="Low complexity" evidence="1">
    <location>
        <begin position="414"/>
        <end position="440"/>
    </location>
</feature>
<evidence type="ECO:0000313" key="3">
    <source>
        <dbReference type="Proteomes" id="UP001497444"/>
    </source>
</evidence>
<feature type="region of interest" description="Disordered" evidence="1">
    <location>
        <begin position="211"/>
        <end position="238"/>
    </location>
</feature>
<feature type="region of interest" description="Disordered" evidence="1">
    <location>
        <begin position="78"/>
        <end position="103"/>
    </location>
</feature>
<dbReference type="EMBL" id="OZ020103">
    <property type="protein sequence ID" value="CAK9277769.1"/>
    <property type="molecule type" value="Genomic_DNA"/>
</dbReference>
<feature type="compositionally biased region" description="Acidic residues" evidence="1">
    <location>
        <begin position="340"/>
        <end position="352"/>
    </location>
</feature>
<feature type="region of interest" description="Disordered" evidence="1">
    <location>
        <begin position="340"/>
        <end position="488"/>
    </location>
</feature>
<protein>
    <submittedName>
        <fullName evidence="2">Uncharacterized protein</fullName>
    </submittedName>
</protein>
<gene>
    <name evidence="2" type="ORF">CSSPJE1EN1_LOCUS23247</name>
</gene>
<feature type="region of interest" description="Disordered" evidence="1">
    <location>
        <begin position="618"/>
        <end position="640"/>
    </location>
</feature>
<sequence length="640" mass="70397">MALVAAAVASPSMASLRYCCPAPTMCCGRDGGGGALVSGLWKQASCRGWQGLTGLSFGRGMLSRFLAEPVEQSAAKRRDEGWQVNVAADQSGSKPDASERSEKCGYHPLEELSKLEKEEMLAANGRPTAAAIARTVAEVNWYAAIFASLVSDEDPVFGTEVQYLVDEHGDLYFEMNDDNEFLSNLSSAQTSTVLIGFRSMDEVQLAHLIEEEGDDDDEDISDFDEEDGSNGGSSDDDLEDFDVQFWDEGLPGVADAFQGSLSPESLGALNVWDGSETLTWVHPLDFATKMAQAAAADHIEDFARPSKRLTVKGVVRRITDEEETYVRSLWFDRFLWDEDNEEEEEEEEEVEQSGERLREPGTAQDTRAHLKLVDRPTSATKELHQAPVGKIVTDPASSDTKKVGKNKIERRMQEVISSEIAESATAEASGTSTSDSTNGSDVRRRDRSAGSPRVWLRNGQAADMGSEIESSETDDEDHDRSENSEVEEDDTIMEWTVEVNGEVGTSFYKLEMMSLQLDSFSGVQASIDIQAFCDSEPDILAHSAAAIAERVNSAGSKTDRALKALCKRERGLNVEEVSVIGIDSLGVDLRVSCGIEVQTLRFQFARRATSEKNAEQLLDQLINPRFSHKRPRKSQQPPRR</sequence>
<organism evidence="2 3">
    <name type="scientific">Sphagnum jensenii</name>
    <dbReference type="NCBI Taxonomy" id="128206"/>
    <lineage>
        <taxon>Eukaryota</taxon>
        <taxon>Viridiplantae</taxon>
        <taxon>Streptophyta</taxon>
        <taxon>Embryophyta</taxon>
        <taxon>Bryophyta</taxon>
        <taxon>Sphagnophytina</taxon>
        <taxon>Sphagnopsida</taxon>
        <taxon>Sphagnales</taxon>
        <taxon>Sphagnaceae</taxon>
        <taxon>Sphagnum</taxon>
    </lineage>
</organism>
<dbReference type="InterPro" id="IPR037119">
    <property type="entry name" value="Haem_oxidase_HugZ-like_sf"/>
</dbReference>
<dbReference type="Proteomes" id="UP001497444">
    <property type="component" value="Chromosome 8"/>
</dbReference>
<reference evidence="2" key="1">
    <citation type="submission" date="2024-02" db="EMBL/GenBank/DDBJ databases">
        <authorList>
            <consortium name="ELIXIR-Norway"/>
            <consortium name="Elixir Norway"/>
        </authorList>
    </citation>
    <scope>NUCLEOTIDE SEQUENCE</scope>
</reference>
<evidence type="ECO:0000313" key="2">
    <source>
        <dbReference type="EMBL" id="CAK9277769.1"/>
    </source>
</evidence>
<feature type="compositionally biased region" description="Basic residues" evidence="1">
    <location>
        <begin position="626"/>
        <end position="640"/>
    </location>
</feature>
<keyword evidence="3" id="KW-1185">Reference proteome</keyword>
<feature type="compositionally biased region" description="Basic and acidic residues" evidence="1">
    <location>
        <begin position="399"/>
        <end position="413"/>
    </location>
</feature>
<proteinExistence type="predicted"/>
<dbReference type="PANTHER" id="PTHR13343:SF18">
    <property type="entry name" value="PENTATRICOPEPTIDE REPEAT (PPR) SUPERFAMILY PROTEIN"/>
    <property type="match status" value="1"/>
</dbReference>